<evidence type="ECO:0000256" key="2">
    <source>
        <dbReference type="ARBA" id="ARBA00022676"/>
    </source>
</evidence>
<keyword evidence="7" id="KW-0862">Zinc</keyword>
<dbReference type="Gene3D" id="1.25.40.20">
    <property type="entry name" value="Ankyrin repeat-containing domain"/>
    <property type="match status" value="2"/>
</dbReference>
<keyword evidence="4" id="KW-0479">Metal-binding</keyword>
<dbReference type="InterPro" id="IPR036770">
    <property type="entry name" value="Ankyrin_rpt-contain_sf"/>
</dbReference>
<evidence type="ECO:0000256" key="7">
    <source>
        <dbReference type="ARBA" id="ARBA00022833"/>
    </source>
</evidence>
<dbReference type="AlphaFoldDB" id="A0A0N4Z166"/>
<evidence type="ECO:0000313" key="14">
    <source>
        <dbReference type="Proteomes" id="UP000038045"/>
    </source>
</evidence>
<evidence type="ECO:0000256" key="6">
    <source>
        <dbReference type="ARBA" id="ARBA00022771"/>
    </source>
</evidence>
<dbReference type="PROSITE" id="PS50297">
    <property type="entry name" value="ANK_REP_REGION"/>
    <property type="match status" value="1"/>
</dbReference>
<dbReference type="SMART" id="SM00248">
    <property type="entry name" value="ANK"/>
    <property type="match status" value="4"/>
</dbReference>
<dbReference type="WBParaSite" id="PTRK_0000044200.1">
    <property type="protein sequence ID" value="PTRK_0000044200.1"/>
    <property type="gene ID" value="PTRK_0000044200"/>
</dbReference>
<dbReference type="EC" id="2.4.2.30" evidence="1"/>
<keyword evidence="12" id="KW-0175">Coiled coil</keyword>
<evidence type="ECO:0000256" key="4">
    <source>
        <dbReference type="ARBA" id="ARBA00022723"/>
    </source>
</evidence>
<comment type="similarity">
    <text evidence="9">Belongs to the ARTD/PARP family.</text>
</comment>
<keyword evidence="5" id="KW-0677">Repeat</keyword>
<keyword evidence="3" id="KW-0808">Transferase</keyword>
<dbReference type="PANTHER" id="PTHR24171">
    <property type="entry name" value="ANKYRIN REPEAT DOMAIN-CONTAINING PROTEIN 39-RELATED"/>
    <property type="match status" value="1"/>
</dbReference>
<dbReference type="Proteomes" id="UP000038045">
    <property type="component" value="Unplaced"/>
</dbReference>
<feature type="coiled-coil region" evidence="12">
    <location>
        <begin position="501"/>
        <end position="528"/>
    </location>
</feature>
<evidence type="ECO:0000259" key="13">
    <source>
        <dbReference type="PROSITE" id="PS50105"/>
    </source>
</evidence>
<dbReference type="PROSITE" id="PS50105">
    <property type="entry name" value="SAM_DOMAIN"/>
    <property type="match status" value="1"/>
</dbReference>
<keyword evidence="3" id="KW-0548">Nucleotidyltransferase</keyword>
<dbReference type="GO" id="GO:0003950">
    <property type="term" value="F:NAD+ poly-ADP-ribosyltransferase activity"/>
    <property type="evidence" value="ECO:0007669"/>
    <property type="project" value="UniProtKB-EC"/>
</dbReference>
<evidence type="ECO:0000256" key="8">
    <source>
        <dbReference type="ARBA" id="ARBA00023043"/>
    </source>
</evidence>
<protein>
    <recommendedName>
        <fullName evidence="1">NAD(+) ADP-ribosyltransferase</fullName>
        <ecNumber evidence="1">2.4.2.30</ecNumber>
    </recommendedName>
</protein>
<dbReference type="STRING" id="131310.A0A0N4Z166"/>
<dbReference type="InterPro" id="IPR013761">
    <property type="entry name" value="SAM/pointed_sf"/>
</dbReference>
<dbReference type="PROSITE" id="PS50088">
    <property type="entry name" value="ANK_REPEAT"/>
    <property type="match status" value="3"/>
</dbReference>
<evidence type="ECO:0000256" key="3">
    <source>
        <dbReference type="ARBA" id="ARBA00022695"/>
    </source>
</evidence>
<keyword evidence="8 11" id="KW-0040">ANK repeat</keyword>
<evidence type="ECO:0000313" key="15">
    <source>
        <dbReference type="WBParaSite" id="PTRK_0000044200.1"/>
    </source>
</evidence>
<dbReference type="Gene3D" id="1.10.150.50">
    <property type="entry name" value="Transcription Factor, Ets-1"/>
    <property type="match status" value="1"/>
</dbReference>
<feature type="repeat" description="ANK" evidence="11">
    <location>
        <begin position="262"/>
        <end position="294"/>
    </location>
</feature>
<dbReference type="GO" id="GO:0008270">
    <property type="term" value="F:zinc ion binding"/>
    <property type="evidence" value="ECO:0007669"/>
    <property type="project" value="UniProtKB-KW"/>
</dbReference>
<evidence type="ECO:0000256" key="1">
    <source>
        <dbReference type="ARBA" id="ARBA00012020"/>
    </source>
</evidence>
<dbReference type="GO" id="GO:0016779">
    <property type="term" value="F:nucleotidyltransferase activity"/>
    <property type="evidence" value="ECO:0007669"/>
    <property type="project" value="UniProtKB-KW"/>
</dbReference>
<keyword evidence="6" id="KW-0863">Zinc-finger</keyword>
<evidence type="ECO:0000256" key="5">
    <source>
        <dbReference type="ARBA" id="ARBA00022737"/>
    </source>
</evidence>
<dbReference type="SMART" id="SM00454">
    <property type="entry name" value="SAM"/>
    <property type="match status" value="1"/>
</dbReference>
<keyword evidence="14" id="KW-1185">Reference proteome</keyword>
<dbReference type="InterPro" id="IPR002110">
    <property type="entry name" value="Ankyrin_rpt"/>
</dbReference>
<keyword evidence="2" id="KW-0328">Glycosyltransferase</keyword>
<name>A0A0N4Z166_PARTI</name>
<accession>A0A0N4Z166</accession>
<dbReference type="SUPFAM" id="SSF48403">
    <property type="entry name" value="Ankyrin repeat"/>
    <property type="match status" value="1"/>
</dbReference>
<sequence length="599" mass="68126">MIRMNSAKCCSSSEDTLEEGHISEIQIDLLDSLYHLSPSPDTKSESYDHCEYVRCEGPCKKVLKENKMCYFGECGHTLCEDCITKAKKIYNNLKTCENEYFCPLSPCLLRQKIKLVSCYVKRSKYNYHLSQIIKDHLPLEIYYLNMKIDKVMKKGNTCRCNSTIIDNDDIIQILELPLPEYIPDDSYSMDLFTAASVDFYTFRDLIKKAEFNSKHAITPYKYEDQKNYAGWTPLLYASYLNQTEIISFLMRMEVNPNISNNKKETPMMLASACGHENVVKILLDNKGDPNLQSEFGKTALIYATLHNQLSCIYVLLENNANPNIADDTGNTATLYACRCGNENILRLMLQYGGNPFCVNKAGENGENLIEGNTSMQEMINDVKVVKDAFGSLNTNIKYNGRVPHVTPKGKIVENPADVLEMLKLDHYIDNFVKYNINLKMFFHLSEVDLIHIGVDNQIARSKILGIINSFPTNRILACDPKASLKYQALLAKYKMNEKEKRTVCEKQIAAAKNDCEEAEADISGLNYDIQKFSIIDDSLAARHKNISRCVFSLYKHLNSMSNGKHSQKAGKAKEAINTFLRKYNALITNRLFPATEAKK</sequence>
<evidence type="ECO:0000256" key="10">
    <source>
        <dbReference type="ARBA" id="ARBA00033987"/>
    </source>
</evidence>
<dbReference type="InterPro" id="IPR017907">
    <property type="entry name" value="Znf_RING_CS"/>
</dbReference>
<comment type="catalytic activity">
    <reaction evidence="10">
        <text>NAD(+) + (ADP-D-ribosyl)n-acceptor = nicotinamide + (ADP-D-ribosyl)n+1-acceptor + H(+).</text>
        <dbReference type="EC" id="2.4.2.30"/>
    </reaction>
</comment>
<evidence type="ECO:0000256" key="11">
    <source>
        <dbReference type="PROSITE-ProRule" id="PRU00023"/>
    </source>
</evidence>
<dbReference type="Pfam" id="PF12796">
    <property type="entry name" value="Ank_2"/>
    <property type="match status" value="1"/>
</dbReference>
<feature type="repeat" description="ANK" evidence="11">
    <location>
        <begin position="229"/>
        <end position="261"/>
    </location>
</feature>
<dbReference type="Pfam" id="PF00023">
    <property type="entry name" value="Ank"/>
    <property type="match status" value="2"/>
</dbReference>
<dbReference type="Pfam" id="PF07647">
    <property type="entry name" value="SAM_2"/>
    <property type="match status" value="1"/>
</dbReference>
<proteinExistence type="inferred from homology"/>
<dbReference type="CDD" id="cd09487">
    <property type="entry name" value="SAM_superfamily"/>
    <property type="match status" value="1"/>
</dbReference>
<reference evidence="15" key="1">
    <citation type="submission" date="2017-02" db="UniProtKB">
        <authorList>
            <consortium name="WormBaseParasite"/>
        </authorList>
    </citation>
    <scope>IDENTIFICATION</scope>
</reference>
<organism evidence="14 15">
    <name type="scientific">Parastrongyloides trichosuri</name>
    <name type="common">Possum-specific nematode worm</name>
    <dbReference type="NCBI Taxonomy" id="131310"/>
    <lineage>
        <taxon>Eukaryota</taxon>
        <taxon>Metazoa</taxon>
        <taxon>Ecdysozoa</taxon>
        <taxon>Nematoda</taxon>
        <taxon>Chromadorea</taxon>
        <taxon>Rhabditida</taxon>
        <taxon>Tylenchina</taxon>
        <taxon>Panagrolaimomorpha</taxon>
        <taxon>Strongyloidoidea</taxon>
        <taxon>Strongyloididae</taxon>
        <taxon>Parastrongyloides</taxon>
    </lineage>
</organism>
<evidence type="ECO:0000256" key="12">
    <source>
        <dbReference type="SAM" id="Coils"/>
    </source>
</evidence>
<feature type="repeat" description="ANK" evidence="11">
    <location>
        <begin position="295"/>
        <end position="327"/>
    </location>
</feature>
<dbReference type="PROSITE" id="PS00518">
    <property type="entry name" value="ZF_RING_1"/>
    <property type="match status" value="1"/>
</dbReference>
<dbReference type="InterPro" id="IPR001660">
    <property type="entry name" value="SAM"/>
</dbReference>
<dbReference type="SUPFAM" id="SSF47769">
    <property type="entry name" value="SAM/Pointed domain"/>
    <property type="match status" value="1"/>
</dbReference>
<evidence type="ECO:0000256" key="9">
    <source>
        <dbReference type="ARBA" id="ARBA00024347"/>
    </source>
</evidence>
<feature type="domain" description="SAM" evidence="13">
    <location>
        <begin position="419"/>
        <end position="473"/>
    </location>
</feature>